<dbReference type="OMA" id="SAFVGNC"/>
<reference evidence="2 3" key="1">
    <citation type="submission" date="2006-03" db="EMBL/GenBank/DDBJ databases">
        <title>Annotation of Plasmodium falciparum HB3.</title>
        <authorList>
            <consortium name="The Broad Institute Genome Sequencing Platform"/>
            <person name="Volkman S.K."/>
            <person name="Neafsey D.E."/>
            <person name="Dash A.P."/>
            <person name="Chitnis C.E."/>
            <person name="Hartl D.L."/>
            <person name="Young S.K."/>
            <person name="Zeng Q."/>
            <person name="Koehrsen M."/>
            <person name="Alvarado L."/>
            <person name="Berlin A."/>
            <person name="Borenstein D."/>
            <person name="Chapman S.B."/>
            <person name="Chen Z."/>
            <person name="Engels R."/>
            <person name="Freedman E."/>
            <person name="Gellesch M."/>
            <person name="Goldberg J."/>
            <person name="Griggs A."/>
            <person name="Gujja S."/>
            <person name="Heilman E.R."/>
            <person name="Heiman D.I."/>
            <person name="Howarth C."/>
            <person name="Jen D."/>
            <person name="Larson L."/>
            <person name="Mehta T."/>
            <person name="Neiman D."/>
            <person name="Park D."/>
            <person name="Pearson M."/>
            <person name="Roberts A."/>
            <person name="Saif S."/>
            <person name="Shea T."/>
            <person name="Shenoy N."/>
            <person name="Sisk P."/>
            <person name="Stolte C."/>
            <person name="Sykes S."/>
            <person name="Walk T."/>
            <person name="White J."/>
            <person name="Yandava C."/>
            <person name="Haas B."/>
            <person name="Henn M.R."/>
            <person name="Nusbaum C."/>
            <person name="Birren B."/>
        </authorList>
    </citation>
    <scope>NUCLEOTIDE SEQUENCE [LARGE SCALE GENOMIC DNA]</scope>
    <source>
        <strain evidence="2">HB3</strain>
    </source>
</reference>
<keyword evidence="1" id="KW-0812">Transmembrane</keyword>
<dbReference type="EMBL" id="GG700836">
    <property type="protein sequence ID" value="KOB63711.1"/>
    <property type="molecule type" value="Genomic_DNA"/>
</dbReference>
<keyword evidence="1" id="KW-0472">Membrane</keyword>
<protein>
    <recommendedName>
        <fullName evidence="4">Stevor</fullName>
    </recommendedName>
</protein>
<evidence type="ECO:0000256" key="1">
    <source>
        <dbReference type="SAM" id="Phobius"/>
    </source>
</evidence>
<accession>A0A0L7KL08</accession>
<organism evidence="2 3">
    <name type="scientific">Plasmodium falciparum (isolate HB3)</name>
    <dbReference type="NCBI Taxonomy" id="137071"/>
    <lineage>
        <taxon>Eukaryota</taxon>
        <taxon>Sar</taxon>
        <taxon>Alveolata</taxon>
        <taxon>Apicomplexa</taxon>
        <taxon>Aconoidasida</taxon>
        <taxon>Haemosporida</taxon>
        <taxon>Plasmodiidae</taxon>
        <taxon>Plasmodium</taxon>
        <taxon>Plasmodium (Laverania)</taxon>
    </lineage>
</organism>
<evidence type="ECO:0008006" key="4">
    <source>
        <dbReference type="Google" id="ProtNLM"/>
    </source>
</evidence>
<dbReference type="Proteomes" id="UP000054289">
    <property type="component" value="Unassembled WGS sequence"/>
</dbReference>
<evidence type="ECO:0000313" key="3">
    <source>
        <dbReference type="Proteomes" id="UP000054289"/>
    </source>
</evidence>
<keyword evidence="1" id="KW-1133">Transmembrane helix</keyword>
<dbReference type="AlphaFoldDB" id="A0A0L7KL08"/>
<dbReference type="InterPro" id="IPR006374">
    <property type="entry name" value="VSA_Stevor"/>
</dbReference>
<evidence type="ECO:0000313" key="2">
    <source>
        <dbReference type="EMBL" id="KOB63711.1"/>
    </source>
</evidence>
<name>A0A0L7KL08_PLAFX</name>
<reference evidence="3" key="2">
    <citation type="submission" date="2006-03" db="EMBL/GenBank/DDBJ databases">
        <title>The genome sequence of the Plasmodium falciparum HB3.</title>
        <authorList>
            <consortium name="The Broad Institute Genome Sequencing Platform"/>
            <person name="Birren B."/>
            <person name="Lander E."/>
            <person name="Galagan J."/>
            <person name="Nusbaum C."/>
            <person name="Devon K."/>
            <person name="Henn M."/>
            <person name="Jaffe D."/>
            <person name="Butler J."/>
            <person name="Alvarez P."/>
            <person name="Gnerre S."/>
            <person name="Grabherr M."/>
            <person name="Kleber M."/>
            <person name="Mauceli E."/>
            <person name="Brockman W."/>
            <person name="MacCallum I.A."/>
            <person name="Rounsley S."/>
            <person name="Young S."/>
            <person name="LaButti K."/>
            <person name="Pushparaj V."/>
            <person name="DeCaprio D."/>
            <person name="Crawford M."/>
            <person name="Koehrsen M."/>
            <person name="Engels R."/>
            <person name="Montgomery P."/>
            <person name="Pearson M."/>
            <person name="Howarth C."/>
            <person name="Larson L."/>
            <person name="Luoma S."/>
            <person name="White J."/>
            <person name="Kodira C."/>
            <person name="Zeng Q."/>
            <person name="Oleary S."/>
            <person name="Yandava C."/>
            <person name="Alvarado L."/>
            <person name="Wirth D."/>
            <person name="Volkman S."/>
            <person name="Hartl D."/>
        </authorList>
    </citation>
    <scope>NUCLEOTIDE SEQUENCE [LARGE SCALE GENOMIC DNA]</scope>
</reference>
<proteinExistence type="predicted"/>
<dbReference type="KEGG" id="pfh:PFHG_03995"/>
<dbReference type="Pfam" id="PF17410">
    <property type="entry name" value="Stevor"/>
    <property type="match status" value="1"/>
</dbReference>
<gene>
    <name evidence="2" type="ORF">PFHG_03995</name>
</gene>
<feature type="transmembrane region" description="Helical" evidence="1">
    <location>
        <begin position="6"/>
        <end position="24"/>
    </location>
</feature>
<sequence>MITYNFKLIIFSIILGTLILIYNVRYMKKENDKYIQMQRKLYNSFYIKQETYFEKFSDKSNEKNDKFCKCLNNKEIYNQLSSSNKVHDNYLDTLKEGYTGGVGICRFSSAFVGNCGSGAATTSAATAAHAAIKASISTFSLDPTKFSNILSGESLLYKSSIQSAITSGVKTSINISLVADVASGAAVKVASASFFSYGIAALVLILIPVVIIILYIWLRKRRKNSWKHECKKHLCT</sequence>
<feature type="transmembrane region" description="Helical" evidence="1">
    <location>
        <begin position="197"/>
        <end position="218"/>
    </location>
</feature>